<organism evidence="3">
    <name type="scientific">Psilocybe cubensis</name>
    <name type="common">Psychedelic mushroom</name>
    <name type="synonym">Stropharia cubensis</name>
    <dbReference type="NCBI Taxonomy" id="181762"/>
    <lineage>
        <taxon>Eukaryota</taxon>
        <taxon>Fungi</taxon>
        <taxon>Dikarya</taxon>
        <taxon>Basidiomycota</taxon>
        <taxon>Agaricomycotina</taxon>
        <taxon>Agaricomycetes</taxon>
        <taxon>Agaricomycetidae</taxon>
        <taxon>Agaricales</taxon>
        <taxon>Agaricineae</taxon>
        <taxon>Strophariaceae</taxon>
        <taxon>Psilocybe</taxon>
    </lineage>
</organism>
<proteinExistence type="predicted"/>
<reference evidence="3" key="1">
    <citation type="submission" date="2021-02" db="EMBL/GenBank/DDBJ databases">
        <title>Psilocybe cubensis genome.</title>
        <authorList>
            <person name="Mckernan K.J."/>
            <person name="Crawford S."/>
            <person name="Trippe A."/>
            <person name="Kane L.T."/>
            <person name="Mclaughlin S."/>
        </authorList>
    </citation>
    <scope>NUCLEOTIDE SEQUENCE [LARGE SCALE GENOMIC DNA]</scope>
    <source>
        <strain evidence="3">MGC-MH-2018</strain>
    </source>
</reference>
<evidence type="ECO:0000313" key="3">
    <source>
        <dbReference type="EMBL" id="KAG5168150.1"/>
    </source>
</evidence>
<dbReference type="EMBL" id="JAFIQS010000006">
    <property type="protein sequence ID" value="KAG5168150.1"/>
    <property type="molecule type" value="Genomic_DNA"/>
</dbReference>
<comment type="caution">
    <text evidence="3">The sequence shown here is derived from an EMBL/GenBank/DDBJ whole genome shotgun (WGS) entry which is preliminary data.</text>
</comment>
<name>A0A8H7XYX3_PSICU</name>
<feature type="region of interest" description="Disordered" evidence="1">
    <location>
        <begin position="104"/>
        <end position="123"/>
    </location>
</feature>
<sequence>MPSPASALLLLLPSIFAIQALSRSLLSSPPFASALAPRAHLKIYTCPLGMRFVVGEEYLFEHGGAQFGDVIHRIAMSSAGISGGAGGGVGVRVLAIPRRHRKEIVERGEEGGSLSEGPEQEGI</sequence>
<protein>
    <submittedName>
        <fullName evidence="3">Uncharacterized protein</fullName>
    </submittedName>
</protein>
<feature type="signal peptide" evidence="2">
    <location>
        <begin position="1"/>
        <end position="22"/>
    </location>
</feature>
<feature type="chain" id="PRO_5034317198" evidence="2">
    <location>
        <begin position="23"/>
        <end position="123"/>
    </location>
</feature>
<evidence type="ECO:0000256" key="2">
    <source>
        <dbReference type="SAM" id="SignalP"/>
    </source>
</evidence>
<evidence type="ECO:0000256" key="1">
    <source>
        <dbReference type="SAM" id="MobiDB-lite"/>
    </source>
</evidence>
<keyword evidence="2" id="KW-0732">Signal</keyword>
<gene>
    <name evidence="3" type="ORF">JR316_006743</name>
</gene>
<accession>A0A8H7XYX3</accession>
<dbReference type="AlphaFoldDB" id="A0A8H7XYX3"/>